<evidence type="ECO:0000313" key="2">
    <source>
        <dbReference type="EMBL" id="TKW09978.1"/>
    </source>
</evidence>
<evidence type="ECO:0000313" key="3">
    <source>
        <dbReference type="Proteomes" id="UP000298652"/>
    </source>
</evidence>
<name>A0A4U6U390_SETVI</name>
<dbReference type="EMBL" id="CM016557">
    <property type="protein sequence ID" value="TKW09978.1"/>
    <property type="molecule type" value="Genomic_DNA"/>
</dbReference>
<organism evidence="2 3">
    <name type="scientific">Setaria viridis</name>
    <name type="common">Green bristlegrass</name>
    <name type="synonym">Setaria italica subsp. viridis</name>
    <dbReference type="NCBI Taxonomy" id="4556"/>
    <lineage>
        <taxon>Eukaryota</taxon>
        <taxon>Viridiplantae</taxon>
        <taxon>Streptophyta</taxon>
        <taxon>Embryophyta</taxon>
        <taxon>Tracheophyta</taxon>
        <taxon>Spermatophyta</taxon>
        <taxon>Magnoliopsida</taxon>
        <taxon>Liliopsida</taxon>
        <taxon>Poales</taxon>
        <taxon>Poaceae</taxon>
        <taxon>PACMAD clade</taxon>
        <taxon>Panicoideae</taxon>
        <taxon>Panicodae</taxon>
        <taxon>Paniceae</taxon>
        <taxon>Cenchrinae</taxon>
        <taxon>Setaria</taxon>
    </lineage>
</organism>
<feature type="chain" id="PRO_5020567693" evidence="1">
    <location>
        <begin position="24"/>
        <end position="44"/>
    </location>
</feature>
<feature type="signal peptide" evidence="1">
    <location>
        <begin position="1"/>
        <end position="23"/>
    </location>
</feature>
<reference evidence="2" key="1">
    <citation type="submission" date="2019-03" db="EMBL/GenBank/DDBJ databases">
        <title>WGS assembly of Setaria viridis.</title>
        <authorList>
            <person name="Huang P."/>
            <person name="Jenkins J."/>
            <person name="Grimwood J."/>
            <person name="Barry K."/>
            <person name="Healey A."/>
            <person name="Mamidi S."/>
            <person name="Sreedasyam A."/>
            <person name="Shu S."/>
            <person name="Feldman M."/>
            <person name="Wu J."/>
            <person name="Yu Y."/>
            <person name="Chen C."/>
            <person name="Johnson J."/>
            <person name="Rokhsar D."/>
            <person name="Baxter I."/>
            <person name="Schmutz J."/>
            <person name="Brutnell T."/>
            <person name="Kellogg E."/>
        </authorList>
    </citation>
    <scope>NUCLEOTIDE SEQUENCE [LARGE SCALE GENOMIC DNA]</scope>
</reference>
<dbReference type="Proteomes" id="UP000298652">
    <property type="component" value="Chromosome 6"/>
</dbReference>
<dbReference type="AlphaFoldDB" id="A0A4U6U390"/>
<accession>A0A4U6U390</accession>
<keyword evidence="3" id="KW-1185">Reference proteome</keyword>
<sequence length="44" mass="5024">MSFFALNLCAHFSLCFFSRVSLCANLAYKMLTVRCRLPPSCFTL</sequence>
<evidence type="ECO:0000256" key="1">
    <source>
        <dbReference type="SAM" id="SignalP"/>
    </source>
</evidence>
<proteinExistence type="predicted"/>
<dbReference type="Gramene" id="TKW09978">
    <property type="protein sequence ID" value="TKW09978"/>
    <property type="gene ID" value="SEVIR_6G137316v2"/>
</dbReference>
<protein>
    <submittedName>
        <fullName evidence="2">Uncharacterized protein</fullName>
    </submittedName>
</protein>
<keyword evidence="1" id="KW-0732">Signal</keyword>
<gene>
    <name evidence="2" type="ORF">SEVIR_6G137316v2</name>
</gene>